<gene>
    <name evidence="3" type="ORF">GMJLKIPL_3604</name>
</gene>
<dbReference type="SUPFAM" id="SSF52172">
    <property type="entry name" value="CheY-like"/>
    <property type="match status" value="1"/>
</dbReference>
<keyword evidence="4" id="KW-1185">Reference proteome</keyword>
<keyword evidence="1" id="KW-0597">Phosphoprotein</keyword>
<proteinExistence type="predicted"/>
<evidence type="ECO:0000259" key="2">
    <source>
        <dbReference type="PROSITE" id="PS50110"/>
    </source>
</evidence>
<protein>
    <recommendedName>
        <fullName evidence="2">Response regulatory domain-containing protein</fullName>
    </recommendedName>
</protein>
<dbReference type="InterPro" id="IPR011006">
    <property type="entry name" value="CheY-like_superfamily"/>
</dbReference>
<dbReference type="Gene3D" id="3.40.50.2300">
    <property type="match status" value="1"/>
</dbReference>
<reference evidence="3" key="1">
    <citation type="journal article" date="2021" name="Front. Microbiol.">
        <title>Comprehensive Comparative Genomics and Phenotyping of Methylobacterium Species.</title>
        <authorList>
            <person name="Alessa O."/>
            <person name="Ogura Y."/>
            <person name="Fujitani Y."/>
            <person name="Takami H."/>
            <person name="Hayashi T."/>
            <person name="Sahin N."/>
            <person name="Tani A."/>
        </authorList>
    </citation>
    <scope>NUCLEOTIDE SEQUENCE</scope>
    <source>
        <strain evidence="3">DSM 17168</strain>
    </source>
</reference>
<dbReference type="InterPro" id="IPR001789">
    <property type="entry name" value="Sig_transdc_resp-reg_receiver"/>
</dbReference>
<dbReference type="Proteomes" id="UP001055153">
    <property type="component" value="Unassembled WGS sequence"/>
</dbReference>
<dbReference type="RefSeq" id="WP_238236709.1">
    <property type="nucleotide sequence ID" value="NZ_BPQQ01000041.1"/>
</dbReference>
<comment type="caution">
    <text evidence="3">The sequence shown here is derived from an EMBL/GenBank/DDBJ whole genome shotgun (WGS) entry which is preliminary data.</text>
</comment>
<feature type="modified residue" description="4-aspartylphosphate" evidence="1">
    <location>
        <position position="63"/>
    </location>
</feature>
<feature type="domain" description="Response regulatory" evidence="2">
    <location>
        <begin position="13"/>
        <end position="123"/>
    </location>
</feature>
<accession>A0ABQ4SIV0</accession>
<dbReference type="PROSITE" id="PS50110">
    <property type="entry name" value="RESPONSE_REGULATORY"/>
    <property type="match status" value="1"/>
</dbReference>
<name>A0ABQ4SIV0_9HYPH</name>
<sequence length="128" mass="13932">MTRSTHAVLAQRRILVVEDEYFIAHDIAHALGRLGAEVVGPAPSCEDALALVTAEHLDAAVLDINVRGQTVLPVAEILAARGVPFVFATGYDRGAVPVAFRSVPHWEKPFNPDHLARALPEVLPRRTR</sequence>
<reference evidence="3" key="2">
    <citation type="submission" date="2021-08" db="EMBL/GenBank/DDBJ databases">
        <authorList>
            <person name="Tani A."/>
            <person name="Ola A."/>
            <person name="Ogura Y."/>
            <person name="Katsura K."/>
            <person name="Hayashi T."/>
        </authorList>
    </citation>
    <scope>NUCLEOTIDE SEQUENCE</scope>
    <source>
        <strain evidence="3">DSM 17168</strain>
    </source>
</reference>
<organism evidence="3 4">
    <name type="scientific">Methylobacterium isbiliense</name>
    <dbReference type="NCBI Taxonomy" id="315478"/>
    <lineage>
        <taxon>Bacteria</taxon>
        <taxon>Pseudomonadati</taxon>
        <taxon>Pseudomonadota</taxon>
        <taxon>Alphaproteobacteria</taxon>
        <taxon>Hyphomicrobiales</taxon>
        <taxon>Methylobacteriaceae</taxon>
        <taxon>Methylobacterium</taxon>
    </lineage>
</organism>
<evidence type="ECO:0000313" key="3">
    <source>
        <dbReference type="EMBL" id="GJE01670.1"/>
    </source>
</evidence>
<dbReference type="SMART" id="SM00448">
    <property type="entry name" value="REC"/>
    <property type="match status" value="1"/>
</dbReference>
<evidence type="ECO:0000313" key="4">
    <source>
        <dbReference type="Proteomes" id="UP001055153"/>
    </source>
</evidence>
<dbReference type="EMBL" id="BPQQ01000041">
    <property type="protein sequence ID" value="GJE01670.1"/>
    <property type="molecule type" value="Genomic_DNA"/>
</dbReference>
<evidence type="ECO:0000256" key="1">
    <source>
        <dbReference type="PROSITE-ProRule" id="PRU00169"/>
    </source>
</evidence>